<gene>
    <name evidence="2" type="ORF">ACFSUT_25665</name>
</gene>
<comment type="caution">
    <text evidence="2">The sequence shown here is derived from an EMBL/GenBank/DDBJ whole genome shotgun (WGS) entry which is preliminary data.</text>
</comment>
<dbReference type="NCBIfam" id="NF033532">
    <property type="entry name" value="lone7para_assoc"/>
    <property type="match status" value="1"/>
</dbReference>
<proteinExistence type="predicted"/>
<dbReference type="Proteomes" id="UP001597542">
    <property type="component" value="Unassembled WGS sequence"/>
</dbReference>
<evidence type="ECO:0000313" key="2">
    <source>
        <dbReference type="EMBL" id="MFD2483691.1"/>
    </source>
</evidence>
<dbReference type="InterPro" id="IPR047659">
    <property type="entry name" value="T7SS_assoc"/>
</dbReference>
<reference evidence="3" key="1">
    <citation type="journal article" date="2019" name="Int. J. Syst. Evol. Microbiol.">
        <title>The Global Catalogue of Microorganisms (GCM) 10K type strain sequencing project: providing services to taxonomists for standard genome sequencing and annotation.</title>
        <authorList>
            <consortium name="The Broad Institute Genomics Platform"/>
            <consortium name="The Broad Institute Genome Sequencing Center for Infectious Disease"/>
            <person name="Wu L."/>
            <person name="Ma J."/>
        </authorList>
    </citation>
    <scope>NUCLEOTIDE SEQUENCE [LARGE SCALE GENOMIC DNA]</scope>
    <source>
        <strain evidence="3">CGMCC 4.7638</strain>
    </source>
</reference>
<protein>
    <submittedName>
        <fullName evidence="2">Type VII secretion system-associated protein</fullName>
    </submittedName>
</protein>
<feature type="region of interest" description="Disordered" evidence="1">
    <location>
        <begin position="1"/>
        <end position="84"/>
    </location>
</feature>
<sequence>MNEPRPVDSPDKKDKEEVPAMPEDQWVLLVDPAWQPASTADGAEVPSPPPQAVVGGWLAREDGSVSRFEPNPSYEPAAEDSPTDPLDAVLRLTARGEADFDQLAAVFRESAFAVAVDTGESPLVAPSPDNIPCLLVTTAPAHRRRVRAAGWRPAGPADLVRLLDSYEDVDLLLNPGAPGCLRLLADSVREITG</sequence>
<evidence type="ECO:0000256" key="1">
    <source>
        <dbReference type="SAM" id="MobiDB-lite"/>
    </source>
</evidence>
<dbReference type="EMBL" id="JBHUKQ010000014">
    <property type="protein sequence ID" value="MFD2483691.1"/>
    <property type="molecule type" value="Genomic_DNA"/>
</dbReference>
<organism evidence="2 3">
    <name type="scientific">Amycolatopsis albidoflavus</name>
    <dbReference type="NCBI Taxonomy" id="102226"/>
    <lineage>
        <taxon>Bacteria</taxon>
        <taxon>Bacillati</taxon>
        <taxon>Actinomycetota</taxon>
        <taxon>Actinomycetes</taxon>
        <taxon>Pseudonocardiales</taxon>
        <taxon>Pseudonocardiaceae</taxon>
        <taxon>Amycolatopsis</taxon>
    </lineage>
</organism>
<accession>A0ABW5I304</accession>
<feature type="compositionally biased region" description="Basic and acidic residues" evidence="1">
    <location>
        <begin position="1"/>
        <end position="18"/>
    </location>
</feature>
<dbReference type="RefSeq" id="WP_344284464.1">
    <property type="nucleotide sequence ID" value="NZ_BAAAHV010000022.1"/>
</dbReference>
<keyword evidence="3" id="KW-1185">Reference proteome</keyword>
<name>A0ABW5I304_9PSEU</name>
<evidence type="ECO:0000313" key="3">
    <source>
        <dbReference type="Proteomes" id="UP001597542"/>
    </source>
</evidence>